<dbReference type="InterPro" id="IPR016156">
    <property type="entry name" value="FAD/NAD-linked_Rdtase_dimer_sf"/>
</dbReference>
<dbReference type="RefSeq" id="WP_089334812.1">
    <property type="nucleotide sequence ID" value="NZ_FZNO01000001.1"/>
</dbReference>
<dbReference type="SUPFAM" id="SSF55424">
    <property type="entry name" value="FAD/NAD-linked reductases, dimerisation (C-terminal) domain"/>
    <property type="match status" value="1"/>
</dbReference>
<proteinExistence type="predicted"/>
<dbReference type="EMBL" id="FZNO01000001">
    <property type="protein sequence ID" value="SNR25208.1"/>
    <property type="molecule type" value="Genomic_DNA"/>
</dbReference>
<keyword evidence="2" id="KW-1185">Reference proteome</keyword>
<gene>
    <name evidence="1" type="ORF">SAMN06272737_101332</name>
</gene>
<name>A0A238UT43_9ACTN</name>
<accession>A0A238UT43</accession>
<dbReference type="Gene3D" id="3.30.390.30">
    <property type="match status" value="1"/>
</dbReference>
<organism evidence="1 2">
    <name type="scientific">Blastococcus mobilis</name>
    <dbReference type="NCBI Taxonomy" id="1938746"/>
    <lineage>
        <taxon>Bacteria</taxon>
        <taxon>Bacillati</taxon>
        <taxon>Actinomycetota</taxon>
        <taxon>Actinomycetes</taxon>
        <taxon>Geodermatophilales</taxon>
        <taxon>Geodermatophilaceae</taxon>
        <taxon>Blastococcus</taxon>
    </lineage>
</organism>
<dbReference type="AlphaFoldDB" id="A0A238UT43"/>
<reference evidence="1 2" key="1">
    <citation type="submission" date="2017-06" db="EMBL/GenBank/DDBJ databases">
        <authorList>
            <person name="Kim H.J."/>
            <person name="Triplett B.A."/>
        </authorList>
    </citation>
    <scope>NUCLEOTIDE SEQUENCE [LARGE SCALE GENOMIC DNA]</scope>
    <source>
        <strain evidence="1 2">DSM 44272</strain>
    </source>
</reference>
<evidence type="ECO:0000313" key="2">
    <source>
        <dbReference type="Proteomes" id="UP000198403"/>
    </source>
</evidence>
<evidence type="ECO:0000313" key="1">
    <source>
        <dbReference type="EMBL" id="SNR25208.1"/>
    </source>
</evidence>
<sequence length="65" mass="7171">MRHVERARGRCEGPEAGEWLQQATVAIRARVPLQVLEDVIQPFGTSSEAFLDALVELRAKAAVRA</sequence>
<protein>
    <submittedName>
        <fullName evidence="1">Uncharacterized protein</fullName>
    </submittedName>
</protein>
<dbReference type="Proteomes" id="UP000198403">
    <property type="component" value="Unassembled WGS sequence"/>
</dbReference>